<evidence type="ECO:0000313" key="5">
    <source>
        <dbReference type="Proteomes" id="UP000777482"/>
    </source>
</evidence>
<dbReference type="SUPFAM" id="SSF51735">
    <property type="entry name" value="NAD(P)-binding Rossmann-fold domains"/>
    <property type="match status" value="1"/>
</dbReference>
<feature type="region of interest" description="Disordered" evidence="3">
    <location>
        <begin position="295"/>
        <end position="329"/>
    </location>
</feature>
<dbReference type="PANTHER" id="PTHR24320">
    <property type="entry name" value="RETINOL DEHYDROGENASE"/>
    <property type="match status" value="1"/>
</dbReference>
<accession>A0A9P7B2I4</accession>
<keyword evidence="5" id="KW-1185">Reference proteome</keyword>
<dbReference type="OrthoDB" id="191139at2759"/>
<dbReference type="InterPro" id="IPR002347">
    <property type="entry name" value="SDR_fam"/>
</dbReference>
<dbReference type="PRINTS" id="PR00081">
    <property type="entry name" value="GDHRDH"/>
</dbReference>
<evidence type="ECO:0000256" key="3">
    <source>
        <dbReference type="SAM" id="MobiDB-lite"/>
    </source>
</evidence>
<name>A0A9P7B2I4_RHOMI</name>
<evidence type="ECO:0000256" key="1">
    <source>
        <dbReference type="ARBA" id="ARBA00006484"/>
    </source>
</evidence>
<proteinExistence type="inferred from homology"/>
<sequence>MPIPTEFGFHTTSDEVARHYAPPIEGKTILVTGVSPNGLGAETAAALAQQRPKLLILAGRSPDKIHQTQEAIAELAPDVEIKTLIVDLASLRQARQAGEEVESWGIAIDVLINNAGIMAIPERELTEDGYEAHFATNHLGPFVFTTTILPSLRRASSPRIVNVSSWGHHLSPVLFDDLNAEKTYEKFTRYGHSKTANILFAVALARRGLCAVSLHPGVVRTPLLRHLTREDALAMGFIREDYSISERFKFKSLKKAQLRSGGVYLDNCQIQSNVEAYAVDPGNWVAICGPMGEAGPEHDEVSNRQLDPSRRRRDLGPPCTSDSPTLPRSHPPKRVFPWIDWCTDSSMYILFSLILPARTRPVAVVAVIHGRVGWRCPLCSGATDACASPAFESVQQSTEERTSSRGL</sequence>
<dbReference type="Pfam" id="PF00106">
    <property type="entry name" value="adh_short"/>
    <property type="match status" value="1"/>
</dbReference>
<dbReference type="Gene3D" id="3.40.50.720">
    <property type="entry name" value="NAD(P)-binding Rossmann-like Domain"/>
    <property type="match status" value="1"/>
</dbReference>
<reference evidence="4 5" key="1">
    <citation type="submission" date="2020-11" db="EMBL/GenBank/DDBJ databases">
        <title>Kefir isolates.</title>
        <authorList>
            <person name="Marcisauskas S."/>
            <person name="Kim Y."/>
            <person name="Blasche S."/>
        </authorList>
    </citation>
    <scope>NUCLEOTIDE SEQUENCE [LARGE SCALE GENOMIC DNA]</scope>
    <source>
        <strain evidence="4 5">KR</strain>
    </source>
</reference>
<dbReference type="AlphaFoldDB" id="A0A9P7B2I4"/>
<evidence type="ECO:0008006" key="6">
    <source>
        <dbReference type="Google" id="ProtNLM"/>
    </source>
</evidence>
<organism evidence="4 5">
    <name type="scientific">Rhodotorula mucilaginosa</name>
    <name type="common">Yeast</name>
    <name type="synonym">Rhodotorula rubra</name>
    <dbReference type="NCBI Taxonomy" id="5537"/>
    <lineage>
        <taxon>Eukaryota</taxon>
        <taxon>Fungi</taxon>
        <taxon>Dikarya</taxon>
        <taxon>Basidiomycota</taxon>
        <taxon>Pucciniomycotina</taxon>
        <taxon>Microbotryomycetes</taxon>
        <taxon>Sporidiobolales</taxon>
        <taxon>Sporidiobolaceae</taxon>
        <taxon>Rhodotorula</taxon>
    </lineage>
</organism>
<keyword evidence="2" id="KW-0560">Oxidoreductase</keyword>
<dbReference type="Proteomes" id="UP000777482">
    <property type="component" value="Unassembled WGS sequence"/>
</dbReference>
<dbReference type="InterPro" id="IPR036291">
    <property type="entry name" value="NAD(P)-bd_dom_sf"/>
</dbReference>
<evidence type="ECO:0000313" key="4">
    <source>
        <dbReference type="EMBL" id="KAG0654935.1"/>
    </source>
</evidence>
<comment type="caution">
    <text evidence="4">The sequence shown here is derived from an EMBL/GenBank/DDBJ whole genome shotgun (WGS) entry which is preliminary data.</text>
</comment>
<gene>
    <name evidence="4" type="ORF">C6P46_001330</name>
</gene>
<evidence type="ECO:0000256" key="2">
    <source>
        <dbReference type="ARBA" id="ARBA00023002"/>
    </source>
</evidence>
<dbReference type="EMBL" id="PUHQ01000134">
    <property type="protein sequence ID" value="KAG0654935.1"/>
    <property type="molecule type" value="Genomic_DNA"/>
</dbReference>
<dbReference type="PANTHER" id="PTHR24320:SF283">
    <property type="entry name" value="RETINOL DEHYDROGENASE 11"/>
    <property type="match status" value="1"/>
</dbReference>
<dbReference type="GO" id="GO:0016491">
    <property type="term" value="F:oxidoreductase activity"/>
    <property type="evidence" value="ECO:0007669"/>
    <property type="project" value="UniProtKB-KW"/>
</dbReference>
<protein>
    <recommendedName>
        <fullName evidence="6">NAD(P)-binding protein</fullName>
    </recommendedName>
</protein>
<comment type="similarity">
    <text evidence="1">Belongs to the short-chain dehydrogenases/reductases (SDR) family.</text>
</comment>